<dbReference type="RefSeq" id="WP_007980334.1">
    <property type="nucleotide sequence ID" value="NZ_AEMG01000012.1"/>
</dbReference>
<evidence type="ECO:0000313" key="13">
    <source>
        <dbReference type="EMBL" id="SHJ96612.1"/>
    </source>
</evidence>
<evidence type="ECO:0000256" key="1">
    <source>
        <dbReference type="ARBA" id="ARBA00022741"/>
    </source>
</evidence>
<proteinExistence type="inferred from homology"/>
<dbReference type="GO" id="GO:0004386">
    <property type="term" value="F:helicase activity"/>
    <property type="evidence" value="ECO:0007669"/>
    <property type="project" value="UniProtKB-KW"/>
</dbReference>
<reference evidence="13" key="2">
    <citation type="submission" date="2016-11" db="EMBL/GenBank/DDBJ databases">
        <authorList>
            <person name="Jaros S."/>
            <person name="Januszkiewicz K."/>
            <person name="Wedrychowicz H."/>
        </authorList>
    </citation>
    <scope>NUCLEOTIDE SEQUENCE [LARGE SCALE GENOMIC DNA]</scope>
    <source>
        <strain evidence="13">DX253</strain>
    </source>
</reference>
<dbReference type="PIRSF" id="PIRSF037307">
    <property type="entry name" value="Lhr-like_helic_prd"/>
    <property type="match status" value="1"/>
</dbReference>
<feature type="domain" description="Helicase C-terminal" evidence="11">
    <location>
        <begin position="257"/>
        <end position="402"/>
    </location>
</feature>
<evidence type="ECO:0000256" key="4">
    <source>
        <dbReference type="ARBA" id="ARBA00022806"/>
    </source>
</evidence>
<evidence type="ECO:0000256" key="5">
    <source>
        <dbReference type="ARBA" id="ARBA00022840"/>
    </source>
</evidence>
<dbReference type="eggNOG" id="arCOG00557">
    <property type="taxonomic scope" value="Archaea"/>
</dbReference>
<dbReference type="GO" id="GO:0003677">
    <property type="term" value="F:DNA binding"/>
    <property type="evidence" value="ECO:0007669"/>
    <property type="project" value="UniProtKB-KW"/>
</dbReference>
<keyword evidence="6" id="KW-0238">DNA-binding</keyword>
<feature type="domain" description="Helicase ATP-binding" evidence="10">
    <location>
        <begin position="39"/>
        <end position="216"/>
    </location>
</feature>
<evidence type="ECO:0000313" key="15">
    <source>
        <dbReference type="Proteomes" id="UP000184203"/>
    </source>
</evidence>
<dbReference type="SUPFAM" id="SSF52540">
    <property type="entry name" value="P-loop containing nucleoside triphosphate hydrolases"/>
    <property type="match status" value="1"/>
</dbReference>
<protein>
    <submittedName>
        <fullName evidence="13">ATP dependent helicase, Lhr family</fullName>
    </submittedName>
    <submittedName>
        <fullName evidence="12">ATP-dependent DNA helicase</fullName>
    </submittedName>
</protein>
<evidence type="ECO:0000313" key="14">
    <source>
        <dbReference type="Proteomes" id="UP000003751"/>
    </source>
</evidence>
<name>E7QUP6_HALPU</name>
<dbReference type="Proteomes" id="UP000003751">
    <property type="component" value="Unassembled WGS sequence"/>
</dbReference>
<dbReference type="InterPro" id="IPR045628">
    <property type="entry name" value="Lhr_WH_dom"/>
</dbReference>
<sequence length="945" mass="104521">MQDRQAAGSAAFARLGSEVRSALSERGFSTPTEPQKRAIPPLAEGKNGLVIAPTGTGKTETAMLPVFDSVAEANPRFGISVLYITPLRALNRDMRQRLEWWGETLDIEIDVRHGDTTDYQRQKQANDPPDVLVTTPETLQAMLTGSKLRKALEDVHHVVVDEVHELASAKRGAQLTIGLERLQELSGEFQRIGLSATVGDPEEVGKFLTGDRGCEIIEVDVGSKVDFRVHEPEITNEDERLAGELMTNPDIASHVRAIRDIVETHDSTLIFVNTRQTAEALGSRFKELGANIGVHHGSLSKEARIDVEDRFKDGDLDALLCTSSMELGIDVGRIDHVVQYQSPREVARLLQRVGRAGHRMDEVSNGTIVTSNPDDALEAMAIARQATDGDVEPAHIHHASLDTVANQIVGLVMDFGEIDARRAYEIVTRAYPFRDLDEETFKGVVRELQGNRLVWLNEEADRLEKSGKTWQYFYANLSMIPDEETYTVHDIASGSQIGTLDERFVVNFAEPGEVFIQRGEMWRIAEIDDDESRVNVSPIEDPGGEVPSWVGEEIPVPFEVAQEVGEMRAVAGPQFEREAPREGVAREFTNRYPTDQHTAESALSQLDRQAETDAPVPTADRIVVEFAAGKIVVNACFGHKVNETFGRVLSSLVGQRTGSSVGMDIDPYRIELDVPAKIDGHEVVEVLHETDPEHVGPLIELSLKRSDTLKFTLAQVAAKFGALNRWEGSGPVSMGRLLGALEDTPMYDEAVREVFHDDLAVDATADLLRDIRAGDIEIVTTGGRTPVGSGGRSSGRELLAPENADASVIQTVRERIQNDRVILFCLHCQEWQRKTEVGKVNDQPKCVQCGSTRVAALNPWADEVVKAVRADDKDEEQEKMTRRAYNAANLVQSHGKRAVIALAARGVGPQNAARIIAKLREDEDDFYRDILARERQYARTQAFWD</sequence>
<dbReference type="GO" id="GO:0016887">
    <property type="term" value="F:ATP hydrolysis activity"/>
    <property type="evidence" value="ECO:0007669"/>
    <property type="project" value="TreeGrafter"/>
</dbReference>
<dbReference type="PROSITE" id="PS51194">
    <property type="entry name" value="HELICASE_CTER"/>
    <property type="match status" value="1"/>
</dbReference>
<reference evidence="15" key="3">
    <citation type="submission" date="2016-11" db="EMBL/GenBank/DDBJ databases">
        <authorList>
            <person name="Varghese N."/>
            <person name="Submissions S."/>
        </authorList>
    </citation>
    <scope>NUCLEOTIDE SEQUENCE [LARGE SCALE GENOMIC DNA]</scope>
    <source>
        <strain evidence="15">DX253</strain>
    </source>
</reference>
<evidence type="ECO:0000256" key="7">
    <source>
        <dbReference type="ARBA" id="ARBA00023204"/>
    </source>
</evidence>
<keyword evidence="15" id="KW-1185">Reference proteome</keyword>
<dbReference type="InterPro" id="IPR011545">
    <property type="entry name" value="DEAD/DEAH_box_helicase_dom"/>
</dbReference>
<dbReference type="Proteomes" id="UP000184203">
    <property type="component" value="Unassembled WGS sequence"/>
</dbReference>
<dbReference type="EMBL" id="FRAN01000001">
    <property type="protein sequence ID" value="SHJ96612.1"/>
    <property type="molecule type" value="Genomic_DNA"/>
</dbReference>
<dbReference type="InterPro" id="IPR013701">
    <property type="entry name" value="Lhr-like_DEAD/DEAH_assoc"/>
</dbReference>
<dbReference type="InterPro" id="IPR002464">
    <property type="entry name" value="DNA/RNA_helicase_DEAH_CS"/>
</dbReference>
<keyword evidence="3" id="KW-0378">Hydrolase</keyword>
<evidence type="ECO:0000313" key="12">
    <source>
        <dbReference type="EMBL" id="EFW91703.1"/>
    </source>
</evidence>
<evidence type="ECO:0000256" key="2">
    <source>
        <dbReference type="ARBA" id="ARBA00022763"/>
    </source>
</evidence>
<dbReference type="Pfam" id="PF00271">
    <property type="entry name" value="Helicase_C"/>
    <property type="match status" value="1"/>
</dbReference>
<evidence type="ECO:0000256" key="9">
    <source>
        <dbReference type="ARBA" id="ARBA00093467"/>
    </source>
</evidence>
<comment type="similarity">
    <text evidence="9">Belongs to the Lhr helicase family. Lhr-Core subfamily.</text>
</comment>
<dbReference type="GO" id="GO:0140097">
    <property type="term" value="F:catalytic activity, acting on DNA"/>
    <property type="evidence" value="ECO:0007669"/>
    <property type="project" value="UniProtKB-ARBA"/>
</dbReference>
<evidence type="ECO:0000256" key="6">
    <source>
        <dbReference type="ARBA" id="ARBA00023125"/>
    </source>
</evidence>
<dbReference type="PROSITE" id="PS00690">
    <property type="entry name" value="DEAH_ATP_HELICASE"/>
    <property type="match status" value="1"/>
</dbReference>
<dbReference type="Gene3D" id="3.40.50.300">
    <property type="entry name" value="P-loop containing nucleotide triphosphate hydrolases"/>
    <property type="match status" value="2"/>
</dbReference>
<organism evidence="12 14">
    <name type="scientific">Haladaptatus paucihalophilus DX253</name>
    <dbReference type="NCBI Taxonomy" id="797209"/>
    <lineage>
        <taxon>Archaea</taxon>
        <taxon>Methanobacteriati</taxon>
        <taxon>Methanobacteriota</taxon>
        <taxon>Stenosarchaea group</taxon>
        <taxon>Halobacteria</taxon>
        <taxon>Halobacteriales</taxon>
        <taxon>Haladaptataceae</taxon>
        <taxon>Haladaptatus</taxon>
    </lineage>
</organism>
<keyword evidence="4 12" id="KW-0347">Helicase</keyword>
<gene>
    <name evidence="13" type="ORF">SAMN05444342_0099</name>
    <name evidence="12" type="ORF">ZOD2009_12652</name>
</gene>
<dbReference type="InterPro" id="IPR027417">
    <property type="entry name" value="P-loop_NTPase"/>
</dbReference>
<keyword evidence="2" id="KW-0227">DNA damage</keyword>
<dbReference type="GO" id="GO:0006281">
    <property type="term" value="P:DNA repair"/>
    <property type="evidence" value="ECO:0007669"/>
    <property type="project" value="UniProtKB-KW"/>
</dbReference>
<keyword evidence="5" id="KW-0067">ATP-binding</keyword>
<dbReference type="AlphaFoldDB" id="E7QUP6"/>
<evidence type="ECO:0000259" key="10">
    <source>
        <dbReference type="PROSITE" id="PS51192"/>
    </source>
</evidence>
<reference evidence="12 14" key="1">
    <citation type="journal article" date="2014" name="ISME J.">
        <title>Trehalose/2-sulfotrehalose biosynthesis and glycine-betaine uptake are widely spread mechanisms for osmoadaptation in the Halobacteriales.</title>
        <authorList>
            <person name="Youssef N.H."/>
            <person name="Savage-Ashlock K.N."/>
            <person name="McCully A.L."/>
            <person name="Luedtke B."/>
            <person name="Shaw E.I."/>
            <person name="Hoff W.D."/>
            <person name="Elshahed M.S."/>
        </authorList>
    </citation>
    <scope>NUCLEOTIDE SEQUENCE [LARGE SCALE GENOMIC DNA]</scope>
    <source>
        <strain evidence="12 14">DX253</strain>
    </source>
</reference>
<dbReference type="Pfam" id="PF19306">
    <property type="entry name" value="WHD_Lhr"/>
    <property type="match status" value="1"/>
</dbReference>
<keyword evidence="8" id="KW-0413">Isomerase</keyword>
<dbReference type="InterPro" id="IPR014001">
    <property type="entry name" value="Helicase_ATP-bd"/>
</dbReference>
<dbReference type="OrthoDB" id="33870at2157"/>
<dbReference type="PROSITE" id="PS51192">
    <property type="entry name" value="HELICASE_ATP_BIND_1"/>
    <property type="match status" value="1"/>
</dbReference>
<evidence type="ECO:0000256" key="8">
    <source>
        <dbReference type="ARBA" id="ARBA00023235"/>
    </source>
</evidence>
<dbReference type="SMART" id="SM00487">
    <property type="entry name" value="DEXDc"/>
    <property type="match status" value="1"/>
</dbReference>
<dbReference type="PANTHER" id="PTHR47962">
    <property type="entry name" value="ATP-DEPENDENT HELICASE LHR-RELATED-RELATED"/>
    <property type="match status" value="1"/>
</dbReference>
<accession>E7QUP6</accession>
<dbReference type="Pfam" id="PF08494">
    <property type="entry name" value="DEAD_assoc"/>
    <property type="match status" value="1"/>
</dbReference>
<dbReference type="InterPro" id="IPR017170">
    <property type="entry name" value="Lhr-like"/>
</dbReference>
<dbReference type="GO" id="GO:0005524">
    <property type="term" value="F:ATP binding"/>
    <property type="evidence" value="ECO:0007669"/>
    <property type="project" value="UniProtKB-KW"/>
</dbReference>
<dbReference type="STRING" id="797209.GCA_000376445_00837"/>
<dbReference type="Pfam" id="PF00270">
    <property type="entry name" value="DEAD"/>
    <property type="match status" value="1"/>
</dbReference>
<dbReference type="InterPro" id="IPR001650">
    <property type="entry name" value="Helicase_C-like"/>
</dbReference>
<dbReference type="InterPro" id="IPR052511">
    <property type="entry name" value="ATP-dep_Helicase"/>
</dbReference>
<evidence type="ECO:0000256" key="3">
    <source>
        <dbReference type="ARBA" id="ARBA00022801"/>
    </source>
</evidence>
<dbReference type="EMBL" id="AEMG01000012">
    <property type="protein sequence ID" value="EFW91703.1"/>
    <property type="molecule type" value="Genomic_DNA"/>
</dbReference>
<evidence type="ECO:0000259" key="11">
    <source>
        <dbReference type="PROSITE" id="PS51194"/>
    </source>
</evidence>
<dbReference type="PANTHER" id="PTHR47962:SF5">
    <property type="entry name" value="ATP-DEPENDENT HELICASE LHR-RELATED"/>
    <property type="match status" value="1"/>
</dbReference>
<keyword evidence="7" id="KW-0234">DNA repair</keyword>
<dbReference type="SMART" id="SM00490">
    <property type="entry name" value="HELICc"/>
    <property type="match status" value="1"/>
</dbReference>
<keyword evidence="1" id="KW-0547">Nucleotide-binding</keyword>
<dbReference type="PATRIC" id="fig|797209.4.peg.2489"/>